<evidence type="ECO:0000313" key="2">
    <source>
        <dbReference type="Proteomes" id="UP001239111"/>
    </source>
</evidence>
<accession>A0ACC2PB10</accession>
<comment type="caution">
    <text evidence="1">The sequence shown here is derived from an EMBL/GenBank/DDBJ whole genome shotgun (WGS) entry which is preliminary data.</text>
</comment>
<reference evidence="1" key="1">
    <citation type="submission" date="2023-04" db="EMBL/GenBank/DDBJ databases">
        <title>A chromosome-level genome assembly of the parasitoid wasp Eretmocerus hayati.</title>
        <authorList>
            <person name="Zhong Y."/>
            <person name="Liu S."/>
            <person name="Liu Y."/>
        </authorList>
    </citation>
    <scope>NUCLEOTIDE SEQUENCE</scope>
    <source>
        <strain evidence="1">ZJU_SS_LIU_2023</strain>
    </source>
</reference>
<protein>
    <submittedName>
        <fullName evidence="1">Uncharacterized protein</fullName>
    </submittedName>
</protein>
<dbReference type="Proteomes" id="UP001239111">
    <property type="component" value="Chromosome 2"/>
</dbReference>
<organism evidence="1 2">
    <name type="scientific">Eretmocerus hayati</name>
    <dbReference type="NCBI Taxonomy" id="131215"/>
    <lineage>
        <taxon>Eukaryota</taxon>
        <taxon>Metazoa</taxon>
        <taxon>Ecdysozoa</taxon>
        <taxon>Arthropoda</taxon>
        <taxon>Hexapoda</taxon>
        <taxon>Insecta</taxon>
        <taxon>Pterygota</taxon>
        <taxon>Neoptera</taxon>
        <taxon>Endopterygota</taxon>
        <taxon>Hymenoptera</taxon>
        <taxon>Apocrita</taxon>
        <taxon>Proctotrupomorpha</taxon>
        <taxon>Chalcidoidea</taxon>
        <taxon>Aphelinidae</taxon>
        <taxon>Aphelininae</taxon>
        <taxon>Eretmocerus</taxon>
    </lineage>
</organism>
<dbReference type="EMBL" id="CM056742">
    <property type="protein sequence ID" value="KAJ8680293.1"/>
    <property type="molecule type" value="Genomic_DNA"/>
</dbReference>
<proteinExistence type="predicted"/>
<evidence type="ECO:0000313" key="1">
    <source>
        <dbReference type="EMBL" id="KAJ8680293.1"/>
    </source>
</evidence>
<keyword evidence="2" id="KW-1185">Reference proteome</keyword>
<name>A0ACC2PB10_9HYME</name>
<gene>
    <name evidence="1" type="ORF">QAD02_016080</name>
</gene>
<sequence>MDMNVTVLGSKLIIDGFLYHKSRDIPEKDKSYWDCTRLRRKECRARAFSSLARDENVPAIFKGLQYEPKHSHPPDQETSFSNCEGRNTQFIPACVPKLPRQILFFHLRQSVQRHVQAEELQQRYQDPNDEDVRYQTHMILALAFVLVNDVPRTFKKLERSAVVDMEPIVHYFEENYVEYVLEIGVKCNPDGQITLYSENIAS</sequence>